<evidence type="ECO:0008006" key="3">
    <source>
        <dbReference type="Google" id="ProtNLM"/>
    </source>
</evidence>
<proteinExistence type="predicted"/>
<feature type="compositionally biased region" description="Basic and acidic residues" evidence="1">
    <location>
        <begin position="625"/>
        <end position="636"/>
    </location>
</feature>
<feature type="region of interest" description="Disordered" evidence="1">
    <location>
        <begin position="881"/>
        <end position="954"/>
    </location>
</feature>
<feature type="compositionally biased region" description="Low complexity" evidence="1">
    <location>
        <begin position="881"/>
        <end position="908"/>
    </location>
</feature>
<dbReference type="CDD" id="cd00167">
    <property type="entry name" value="SANT"/>
    <property type="match status" value="1"/>
</dbReference>
<dbReference type="InterPro" id="IPR001005">
    <property type="entry name" value="SANT/Myb"/>
</dbReference>
<sequence length="954" mass="99912">MEVDAAPRPTLHHLTRHWLPEEERGASVLDRFGASSLEAARHAVSRTMGQRELRAAFQRVYGSPTQSFNNNWLRRKLLEALGLRALTAGRTTPSGGVRARKKERRAPTPRDRPASAAAAPRPSASPDPGPGGAHLPSLGHPAAAPVTAAGRRHQTRRASAVDAEAQALSALHAIAGAIDLISPLASPIRSPMRSPAAAALPGHGSGAAGRSPPGVGGGHGAWGLLPPTREASIDLAAARVWLPAGEPVTPRAAGALNAQRLAAARNGAEAARDPAVPLLQLRAWQGAAQAPLGSVRLPQGHGWEAEPFAQAFPHAAGPQQHPFQPPGPMLEWQQQQQQQHLQAYAMHMSGAHDGSGGPTSEELAAAGLSSSGLGLSHSIFGGASHLLPHLSQLGPPGSNPGGPAGPGNAMALLPGLGLGALPPGTSPEALLALHNAQIAALQAHGGAGQMGLSAEMLAAAASGGFAMAGGEHGQFPTLGPDMQPMGLDPATLAAVAGAQGGQMAIPLDFLSLPHLSPELLQSIQAGNLPFNMLPAGYGMAPMGSPTEQQPTADPNMVYKNWWDEEDEKELLRFVGDGEYRRLKLGSEELDWQALEAHFRRSQNALRKKYWMLSKAPMPGTMEATPKQRAERKNWTEEETAELKRLVAAQSGADGESVDWEKLAAHFGTSVQTVKRKHRHAQEHLSLASGTPASTEKAGKRQHHRKNVPYRWMIVYALSQLPGLEGTALQIFDVIEGYAPFVDQLDTRIMPGTKHVPRWKIQVRKVLSADNIFRNTGHKQKHETVWQLDPVALQETNAERQRQRAGLPPFQFPTEVAAGLAGQDGGAGGAAAGPSLPQDGGAGAPGALPHIPLDVASLSAGPGAGLGVSAAMMQQVLEATTGQAGAAPQVPQQQQQQHHPHPHQQQAEGPQGGEGAAPSQHLGMGMPHSLGLEAGQGGYGARPAHNYDEAARGRG</sequence>
<gene>
    <name evidence="2" type="ORF">g.34147</name>
</gene>
<dbReference type="AlphaFoldDB" id="A0A1D1ZNC2"/>
<accession>A0A1D1ZNC2</accession>
<reference evidence="2" key="1">
    <citation type="submission" date="2015-08" db="EMBL/GenBank/DDBJ databases">
        <authorList>
            <person name="Babu N.S."/>
            <person name="Beckwith C.J."/>
            <person name="Beseler K.G."/>
            <person name="Brison A."/>
            <person name="Carone J.V."/>
            <person name="Caskin T.P."/>
            <person name="Diamond M."/>
            <person name="Durham M.E."/>
            <person name="Foxe J.M."/>
            <person name="Go M."/>
            <person name="Henderson B.A."/>
            <person name="Jones I.B."/>
            <person name="McGettigan J.A."/>
            <person name="Micheletti S.J."/>
            <person name="Nasrallah M.E."/>
            <person name="Ortiz D."/>
            <person name="Piller C.R."/>
            <person name="Privatt S.R."/>
            <person name="Schneider S.L."/>
            <person name="Sharp S."/>
            <person name="Smith T.C."/>
            <person name="Stanton J.D."/>
            <person name="Ullery H.E."/>
            <person name="Wilson R.J."/>
            <person name="Serrano M.G."/>
            <person name="Buck G."/>
            <person name="Lee V."/>
            <person name="Wang Y."/>
            <person name="Carvalho R."/>
            <person name="Voegtly L."/>
            <person name="Shi R."/>
            <person name="Duckworth R."/>
            <person name="Johnson A."/>
            <person name="Loviza R."/>
            <person name="Walstead R."/>
            <person name="Shah Z."/>
            <person name="Kiflezghi M."/>
            <person name="Wade K."/>
            <person name="Ball S.L."/>
            <person name="Bradley K.W."/>
            <person name="Asai D.J."/>
            <person name="Bowman C.A."/>
            <person name="Russell D.A."/>
            <person name="Pope W.H."/>
            <person name="Jacobs-Sera D."/>
            <person name="Hendrix R.W."/>
            <person name="Hatfull G.F."/>
        </authorList>
    </citation>
    <scope>NUCLEOTIDE SEQUENCE</scope>
</reference>
<feature type="region of interest" description="Disordered" evidence="1">
    <location>
        <begin position="189"/>
        <end position="222"/>
    </location>
</feature>
<feature type="compositionally biased region" description="Basic and acidic residues" evidence="1">
    <location>
        <begin position="944"/>
        <end position="954"/>
    </location>
</feature>
<dbReference type="EMBL" id="GDKF01010128">
    <property type="protein sequence ID" value="JAT68494.1"/>
    <property type="molecule type" value="Transcribed_RNA"/>
</dbReference>
<dbReference type="InterPro" id="IPR036390">
    <property type="entry name" value="WH_DNA-bd_sf"/>
</dbReference>
<name>A0A1D1ZNC2_AUXPR</name>
<organism evidence="2">
    <name type="scientific">Auxenochlorella protothecoides</name>
    <name type="common">Green microalga</name>
    <name type="synonym">Chlorella protothecoides</name>
    <dbReference type="NCBI Taxonomy" id="3075"/>
    <lineage>
        <taxon>Eukaryota</taxon>
        <taxon>Viridiplantae</taxon>
        <taxon>Chlorophyta</taxon>
        <taxon>core chlorophytes</taxon>
        <taxon>Trebouxiophyceae</taxon>
        <taxon>Chlorellales</taxon>
        <taxon>Chlorellaceae</taxon>
        <taxon>Auxenochlorella</taxon>
    </lineage>
</organism>
<feature type="compositionally biased region" description="Gly residues" evidence="1">
    <location>
        <begin position="821"/>
        <end position="830"/>
    </location>
</feature>
<protein>
    <recommendedName>
        <fullName evidence="3">Myb-like domain-containing protein</fullName>
    </recommendedName>
</protein>
<feature type="region of interest" description="Disordered" evidence="1">
    <location>
        <begin position="675"/>
        <end position="703"/>
    </location>
</feature>
<feature type="region of interest" description="Disordered" evidence="1">
    <location>
        <begin position="818"/>
        <end position="846"/>
    </location>
</feature>
<dbReference type="SUPFAM" id="SSF46785">
    <property type="entry name" value="Winged helix' DNA-binding domain"/>
    <property type="match status" value="1"/>
</dbReference>
<dbReference type="InterPro" id="IPR036388">
    <property type="entry name" value="WH-like_DNA-bd_sf"/>
</dbReference>
<dbReference type="Gene3D" id="1.10.10.10">
    <property type="entry name" value="Winged helix-like DNA-binding domain superfamily/Winged helix DNA-binding domain"/>
    <property type="match status" value="1"/>
</dbReference>
<evidence type="ECO:0000256" key="1">
    <source>
        <dbReference type="SAM" id="MobiDB-lite"/>
    </source>
</evidence>
<feature type="region of interest" description="Disordered" evidence="1">
    <location>
        <begin position="89"/>
        <end position="161"/>
    </location>
</feature>
<feature type="region of interest" description="Disordered" evidence="1">
    <location>
        <begin position="617"/>
        <end position="636"/>
    </location>
</feature>
<evidence type="ECO:0000313" key="2">
    <source>
        <dbReference type="EMBL" id="JAT68494.1"/>
    </source>
</evidence>